<feature type="compositionally biased region" description="Low complexity" evidence="1">
    <location>
        <begin position="372"/>
        <end position="408"/>
    </location>
</feature>
<name>A0A2T1GMA5_9CYAN</name>
<keyword evidence="4" id="KW-1185">Reference proteome</keyword>
<dbReference type="EMBL" id="PVWO01000017">
    <property type="protein sequence ID" value="PSB58997.1"/>
    <property type="molecule type" value="Genomic_DNA"/>
</dbReference>
<feature type="transmembrane region" description="Helical" evidence="2">
    <location>
        <begin position="316"/>
        <end position="337"/>
    </location>
</feature>
<feature type="region of interest" description="Disordered" evidence="1">
    <location>
        <begin position="134"/>
        <end position="153"/>
    </location>
</feature>
<dbReference type="Proteomes" id="UP000238937">
    <property type="component" value="Unassembled WGS sequence"/>
</dbReference>
<dbReference type="RefSeq" id="WP_106300010.1">
    <property type="nucleotide sequence ID" value="NZ_PVWO01000017.1"/>
</dbReference>
<sequence length="729" mass="76877">MESNNLTTRTYTAPTCALIVSTKAEPRPNRHSVVPMDFILHLEDPDRSETERITLHGQAQQLDRLQQVVNKYISELVAQFPLPGAKRIVAIDPESTDRDSSTPHPDPAAGTPNSVHLNPQLDPRAARSGILKNLPGLQKDQSSAPPPVSRADDRSIIDKLLGRRPKPNLDASSVRPISDGRVTPAAGSQSAIDQPYLTGVSDESSGGEVRQRSLDHQLHLGNLATPASGATIVLSAIQLFDLATVLDEYASEKLAVSPPAPTNRVFDRVSIPVNSEQPIDLEAVVTRSRLPNLPLVSSDPEAEATYYRTRRPRSSWMSALPWVVGATMAMAGGIYIIDPNFKPFQDIASMMKSPSPSGAKKSTPVKPAGELAQTPTTAATTTIAPTTTGTLPTPWQQQPVQPPQVTTPSNSSPNAAQTPSKIGVAPLPDALATQPGQTTPNPFGTPGTTQQSAASILSSNGGQSATGIAPNPLNATQPPAATTKPTPGNVKTTNPASKPKTPTKATTAGAQLPTELTSPGKLSVSKQPMPIPPSNAPAIVNPPFKSVPFDAPTAVPNRIDPATRTPAPKKSAAQAAKPTPSAVLTPSSSSEPFTPVPRNPNLIDPNQPNSATPDLQNPPVVPNKPLQSNAGGIEPEVPLLQESRRYIQGKWKAGNNQPNALQYVLQVNGKSGVVRTIDPQGEAASAYLRETKFIKPGQKLVSPAAAGSSDQKIRVLLQPDGNVDTFIEP</sequence>
<protein>
    <recommendedName>
        <fullName evidence="5">DUF4335 domain-containing protein</fullName>
    </recommendedName>
</protein>
<feature type="compositionally biased region" description="Low complexity" evidence="1">
    <location>
        <begin position="475"/>
        <end position="508"/>
    </location>
</feature>
<accession>A0A2T1GMA5</accession>
<keyword evidence="2" id="KW-0812">Transmembrane</keyword>
<evidence type="ECO:0000256" key="1">
    <source>
        <dbReference type="SAM" id="MobiDB-lite"/>
    </source>
</evidence>
<comment type="caution">
    <text evidence="3">The sequence shown here is derived from an EMBL/GenBank/DDBJ whole genome shotgun (WGS) entry which is preliminary data.</text>
</comment>
<feature type="region of interest" description="Disordered" evidence="1">
    <location>
        <begin position="351"/>
        <end position="636"/>
    </location>
</feature>
<dbReference type="InterPro" id="IPR025569">
    <property type="entry name" value="DUF4335"/>
</dbReference>
<dbReference type="AlphaFoldDB" id="A0A2T1GMA5"/>
<evidence type="ECO:0008006" key="5">
    <source>
        <dbReference type="Google" id="ProtNLM"/>
    </source>
</evidence>
<evidence type="ECO:0000313" key="3">
    <source>
        <dbReference type="EMBL" id="PSB58997.1"/>
    </source>
</evidence>
<feature type="compositionally biased region" description="Polar residues" evidence="1">
    <location>
        <begin position="452"/>
        <end position="466"/>
    </location>
</feature>
<reference evidence="3 4" key="1">
    <citation type="submission" date="2018-03" db="EMBL/GenBank/DDBJ databases">
        <title>The ancient ancestry and fast evolution of plastids.</title>
        <authorList>
            <person name="Moore K.R."/>
            <person name="Magnabosco C."/>
            <person name="Momper L."/>
            <person name="Gold D.A."/>
            <person name="Bosak T."/>
            <person name="Fournier G.P."/>
        </authorList>
    </citation>
    <scope>NUCLEOTIDE SEQUENCE [LARGE SCALE GENOMIC DNA]</scope>
    <source>
        <strain evidence="3 4">CCALA 037</strain>
    </source>
</reference>
<evidence type="ECO:0000313" key="4">
    <source>
        <dbReference type="Proteomes" id="UP000238937"/>
    </source>
</evidence>
<proteinExistence type="predicted"/>
<dbReference type="OrthoDB" id="425813at2"/>
<feature type="compositionally biased region" description="Low complexity" evidence="1">
    <location>
        <begin position="565"/>
        <end position="582"/>
    </location>
</feature>
<feature type="compositionally biased region" description="Low complexity" evidence="1">
    <location>
        <begin position="433"/>
        <end position="451"/>
    </location>
</feature>
<feature type="region of interest" description="Disordered" evidence="1">
    <location>
        <begin position="159"/>
        <end position="210"/>
    </location>
</feature>
<keyword evidence="2" id="KW-1133">Transmembrane helix</keyword>
<keyword evidence="2" id="KW-0472">Membrane</keyword>
<organism evidence="3 4">
    <name type="scientific">Chamaesiphon polymorphus CCALA 037</name>
    <dbReference type="NCBI Taxonomy" id="2107692"/>
    <lineage>
        <taxon>Bacteria</taxon>
        <taxon>Bacillati</taxon>
        <taxon>Cyanobacteriota</taxon>
        <taxon>Cyanophyceae</taxon>
        <taxon>Gomontiellales</taxon>
        <taxon>Chamaesiphonaceae</taxon>
        <taxon>Chamaesiphon</taxon>
    </lineage>
</organism>
<feature type="region of interest" description="Disordered" evidence="1">
    <location>
        <begin position="94"/>
        <end position="121"/>
    </location>
</feature>
<feature type="compositionally biased region" description="Polar residues" evidence="1">
    <location>
        <begin position="604"/>
        <end position="615"/>
    </location>
</feature>
<feature type="compositionally biased region" description="Polar residues" evidence="1">
    <location>
        <begin position="409"/>
        <end position="420"/>
    </location>
</feature>
<evidence type="ECO:0000256" key="2">
    <source>
        <dbReference type="SAM" id="Phobius"/>
    </source>
</evidence>
<dbReference type="Pfam" id="PF14233">
    <property type="entry name" value="DUF4335"/>
    <property type="match status" value="1"/>
</dbReference>
<gene>
    <name evidence="3" type="ORF">C7B77_02550</name>
</gene>